<dbReference type="GO" id="GO:0005829">
    <property type="term" value="C:cytosol"/>
    <property type="evidence" value="ECO:0007669"/>
    <property type="project" value="GOC"/>
</dbReference>
<keyword evidence="3" id="KW-0445">Lipid transport</keyword>
<dbReference type="GO" id="GO:0032456">
    <property type="term" value="P:endocytic recycling"/>
    <property type="evidence" value="ECO:0007669"/>
    <property type="project" value="TreeGrafter"/>
</dbReference>
<keyword evidence="3" id="KW-0653">Protein transport</keyword>
<evidence type="ECO:0000256" key="3">
    <source>
        <dbReference type="RuleBase" id="RU368010"/>
    </source>
</evidence>
<dbReference type="GO" id="GO:0016020">
    <property type="term" value="C:membrane"/>
    <property type="evidence" value="ECO:0007669"/>
    <property type="project" value="TreeGrafter"/>
</dbReference>
<dbReference type="GO" id="GO:1990745">
    <property type="term" value="C:EARP complex"/>
    <property type="evidence" value="ECO:0007669"/>
    <property type="project" value="TreeGrafter"/>
</dbReference>
<dbReference type="GO" id="GO:0000938">
    <property type="term" value="C:GARP complex"/>
    <property type="evidence" value="ECO:0007669"/>
    <property type="project" value="UniProtKB-UniRule"/>
</dbReference>
<feature type="region of interest" description="Disordered" evidence="4">
    <location>
        <begin position="674"/>
        <end position="724"/>
    </location>
</feature>
<evidence type="ECO:0000256" key="4">
    <source>
        <dbReference type="SAM" id="MobiDB-lite"/>
    </source>
</evidence>
<dbReference type="Pfam" id="PF08700">
    <property type="entry name" value="VPS51_Exo84_N"/>
    <property type="match status" value="1"/>
</dbReference>
<comment type="similarity">
    <text evidence="1 3">Belongs to the VPS51 family.</text>
</comment>
<dbReference type="PANTHER" id="PTHR15954:SF4">
    <property type="entry name" value="VACUOLAR PROTEIN SORTING-ASSOCIATED PROTEIN 51 HOMOLOG"/>
    <property type="match status" value="1"/>
</dbReference>
<dbReference type="GO" id="GO:0007041">
    <property type="term" value="P:lysosomal transport"/>
    <property type="evidence" value="ECO:0007669"/>
    <property type="project" value="TreeGrafter"/>
</dbReference>
<keyword evidence="3" id="KW-0333">Golgi apparatus</keyword>
<dbReference type="PANTHER" id="PTHR15954">
    <property type="entry name" value="VACUOLAR PROTEIN SORTING-ASSOCIATED PROTEIN 51 HOMOLOG"/>
    <property type="match status" value="1"/>
</dbReference>
<dbReference type="InterPro" id="IPR014812">
    <property type="entry name" value="Vps51"/>
</dbReference>
<dbReference type="GO" id="GO:0048193">
    <property type="term" value="P:Golgi vesicle transport"/>
    <property type="evidence" value="ECO:0007669"/>
    <property type="project" value="TreeGrafter"/>
</dbReference>
<evidence type="ECO:0000313" key="5">
    <source>
        <dbReference type="EMBL" id="CAB0018018.1"/>
    </source>
</evidence>
<dbReference type="GO" id="GO:0006869">
    <property type="term" value="P:lipid transport"/>
    <property type="evidence" value="ECO:0007669"/>
    <property type="project" value="UniProtKB-UniRule"/>
</dbReference>
<dbReference type="GO" id="GO:0007030">
    <property type="term" value="P:Golgi organization"/>
    <property type="evidence" value="ECO:0007669"/>
    <property type="project" value="UniProtKB-UniRule"/>
</dbReference>
<dbReference type="GO" id="GO:0042147">
    <property type="term" value="P:retrograde transport, endosome to Golgi"/>
    <property type="evidence" value="ECO:0007669"/>
    <property type="project" value="UniProtKB-UniRule"/>
</dbReference>
<accession>A0A6H5HMH7</accession>
<comment type="subunit">
    <text evidence="3">Component of the Golgi-associated retrograde protein (GARP) complex.</text>
</comment>
<evidence type="ECO:0000313" key="6">
    <source>
        <dbReference type="Proteomes" id="UP000479000"/>
    </source>
</evidence>
<feature type="compositionally biased region" description="Basic and acidic residues" evidence="4">
    <location>
        <begin position="685"/>
        <end position="698"/>
    </location>
</feature>
<dbReference type="AlphaFoldDB" id="A0A6H5HMH7"/>
<protein>
    <recommendedName>
        <fullName evidence="2 3">Vacuolar protein sorting-associated protein 51 homolog</fullName>
    </recommendedName>
</protein>
<comment type="subcellular location">
    <subcellularLocation>
        <location evidence="3">Golgi apparatus</location>
        <location evidence="3">trans-Golgi network</location>
    </subcellularLocation>
</comment>
<organism evidence="5 6">
    <name type="scientific">Nesidiocoris tenuis</name>
    <dbReference type="NCBI Taxonomy" id="355587"/>
    <lineage>
        <taxon>Eukaryota</taxon>
        <taxon>Metazoa</taxon>
        <taxon>Ecdysozoa</taxon>
        <taxon>Arthropoda</taxon>
        <taxon>Hexapoda</taxon>
        <taxon>Insecta</taxon>
        <taxon>Pterygota</taxon>
        <taxon>Neoptera</taxon>
        <taxon>Paraneoptera</taxon>
        <taxon>Hemiptera</taxon>
        <taxon>Heteroptera</taxon>
        <taxon>Panheteroptera</taxon>
        <taxon>Cimicomorpha</taxon>
        <taxon>Miridae</taxon>
        <taxon>Dicyphina</taxon>
        <taxon>Nesidiocoris</taxon>
    </lineage>
</organism>
<keyword evidence="6" id="KW-1185">Reference proteome</keyword>
<name>A0A6H5HMH7_9HEMI</name>
<proteinExistence type="inferred from homology"/>
<dbReference type="EMBL" id="CADCXU010032182">
    <property type="protein sequence ID" value="CAB0018018.1"/>
    <property type="molecule type" value="Genomic_DNA"/>
</dbReference>
<dbReference type="OrthoDB" id="203678at2759"/>
<sequence length="793" mass="88621">MDRSPYDMNGSQFNPDMFLQKLLKEHTLKEIMDQEDIIVKETQGLHSDMQTLVYENYNKFISATDTIRKMKVDFKKMEAEMDSLGKNMDSITTCSDKISTTLQKTRGQISKLSGVHALLKRLQFLFKLPAKLNSLMDEEKYAQAVEDYLRTQQVLHHYSHLESFLGIQEECNAIVADLKDRLHNQYKNPKLFIQPDRSFTAENEFLQNFSLNCVRTGLVVEFLKHIVRASVVFTKPIASPSLPTLLVLAKMCMEFSSSHIHYLIGLVDEWFNIKLTKEREDEEEELTRLMEGGAQDLVNHYVRMQGNIISQMVRKSIETRDWCQSLEPRTVRPVIKRILEELATSDTCLGSLFEEGERPSQPGSASRHHRSMVSGGSAVWSSGSTQSYTHNLNKLFSDKIEIYSPVSLTKTSVLTGVIKIALKLFTFGSHRYGQRRRKKLILWGRVSIWHCHFVFCPVGQSLNFIRFGLSDGCLMASSCFSFCSARSTYLWKKGSNKHPVISCFQSSLLFGGVQRNKPRYREQKNADASGDQPLRYWIPSCSLGPVRQAQAPQTDAASIVSTGCLIAVRVGSLISSSALLYLLVMAVLTVPGFVKHALPPKLKQRILETVRTVAAVVVPADVNVDEYLPDATTEENVALLNRAGNNCDLSPPSSDDSSIADLLIPGVEDSLDATDNFLPTIPQESESRESSDSEDALRFRPTHFNGSTTKGAMPAHDDSTDDEGSLLKELDFSSVNPATTPSKAGLSGLTDIVASALYRTVPKAFTPANSVFKKLDNDDSDSDFEIIENDDAS</sequence>
<evidence type="ECO:0000256" key="1">
    <source>
        <dbReference type="ARBA" id="ARBA00006080"/>
    </source>
</evidence>
<comment type="function">
    <text evidence="3">Acts as component of the GARP complex that is involved in retrograde transport from early and late endosomes to the trans-Golgi network (TGN).</text>
</comment>
<dbReference type="Proteomes" id="UP000479000">
    <property type="component" value="Unassembled WGS sequence"/>
</dbReference>
<dbReference type="GO" id="GO:0015031">
    <property type="term" value="P:protein transport"/>
    <property type="evidence" value="ECO:0007669"/>
    <property type="project" value="UniProtKB-UniRule"/>
</dbReference>
<gene>
    <name evidence="5" type="ORF">NTEN_LOCUS21927</name>
</gene>
<keyword evidence="3" id="KW-0813">Transport</keyword>
<evidence type="ECO:0000256" key="2">
    <source>
        <dbReference type="ARBA" id="ARBA00016122"/>
    </source>
</evidence>
<reference evidence="5 6" key="1">
    <citation type="submission" date="2020-02" db="EMBL/GenBank/DDBJ databases">
        <authorList>
            <person name="Ferguson B K."/>
        </authorList>
    </citation>
    <scope>NUCLEOTIDE SEQUENCE [LARGE SCALE GENOMIC DNA]</scope>
</reference>